<reference evidence="3" key="2">
    <citation type="submission" date="2013-12" db="EMBL/GenBank/DDBJ databases">
        <title>Evolution of pathogenesis and genome organization in the Tremellales.</title>
        <authorList>
            <person name="Cuomo C."/>
            <person name="Litvintseva A."/>
            <person name="Heitman J."/>
            <person name="Chen Y."/>
            <person name="Sun S."/>
            <person name="Springer D."/>
            <person name="Dromer F."/>
            <person name="Young S."/>
            <person name="Zeng Q."/>
            <person name="Chapman S."/>
            <person name="Gujja S."/>
            <person name="Saif S."/>
            <person name="Birren B."/>
        </authorList>
    </citation>
    <scope>NUCLEOTIDE SEQUENCE [LARGE SCALE GENOMIC DNA]</scope>
    <source>
        <strain evidence="3">BCC8398</strain>
    </source>
</reference>
<reference evidence="2 3" key="1">
    <citation type="submission" date="2013-07" db="EMBL/GenBank/DDBJ databases">
        <title>The Genome Sequence of Cryptococcus heveanensis BCC8398.</title>
        <authorList>
            <consortium name="The Broad Institute Genome Sequencing Platform"/>
            <person name="Cuomo C."/>
            <person name="Litvintseva A."/>
            <person name="Chen Y."/>
            <person name="Heitman J."/>
            <person name="Sun S."/>
            <person name="Springer D."/>
            <person name="Dromer F."/>
            <person name="Young S.K."/>
            <person name="Zeng Q."/>
            <person name="Gargeya S."/>
            <person name="Fitzgerald M."/>
            <person name="Abouelleil A."/>
            <person name="Alvarado L."/>
            <person name="Berlin A.M."/>
            <person name="Chapman S.B."/>
            <person name="Dewar J."/>
            <person name="Goldberg J."/>
            <person name="Griggs A."/>
            <person name="Gujja S."/>
            <person name="Hansen M."/>
            <person name="Howarth C."/>
            <person name="Imamovic A."/>
            <person name="Larimer J."/>
            <person name="McCowan C."/>
            <person name="Murphy C."/>
            <person name="Pearson M."/>
            <person name="Priest M."/>
            <person name="Roberts A."/>
            <person name="Saif S."/>
            <person name="Shea T."/>
            <person name="Sykes S."/>
            <person name="Wortman J."/>
            <person name="Nusbaum C."/>
            <person name="Birren B."/>
        </authorList>
    </citation>
    <scope>NUCLEOTIDE SEQUENCE [LARGE SCALE GENOMIC DNA]</scope>
    <source>
        <strain evidence="2 3">BCC8398</strain>
    </source>
</reference>
<feature type="compositionally biased region" description="Polar residues" evidence="1">
    <location>
        <begin position="1"/>
        <end position="11"/>
    </location>
</feature>
<dbReference type="Proteomes" id="UP000092666">
    <property type="component" value="Unassembled WGS sequence"/>
</dbReference>
<evidence type="ECO:0000313" key="3">
    <source>
        <dbReference type="Proteomes" id="UP000092666"/>
    </source>
</evidence>
<feature type="compositionally biased region" description="Polar residues" evidence="1">
    <location>
        <begin position="414"/>
        <end position="429"/>
    </location>
</feature>
<feature type="region of interest" description="Disordered" evidence="1">
    <location>
        <begin position="1"/>
        <end position="25"/>
    </location>
</feature>
<gene>
    <name evidence="2" type="ORF">I316_06146</name>
</gene>
<feature type="compositionally biased region" description="Acidic residues" evidence="1">
    <location>
        <begin position="15"/>
        <end position="25"/>
    </location>
</feature>
<keyword evidence="3" id="KW-1185">Reference proteome</keyword>
<evidence type="ECO:0000256" key="1">
    <source>
        <dbReference type="SAM" id="MobiDB-lite"/>
    </source>
</evidence>
<feature type="region of interest" description="Disordered" evidence="1">
    <location>
        <begin position="397"/>
        <end position="429"/>
    </location>
</feature>
<accession>A0A1B9GMH8</accession>
<sequence length="429" mass="47430">MSDFQLSLRRTQSVDDFDPSQDWDSESLFVPTSEIRSRRYSTTAVDTEGGLERRKAALSGRLPSAPDAPNQDDVNDIDRETDDPVTSHRAACHGTVDGSGPRANNEHQSHIWVEKIYRLNEFGTIDRPGLEGRRAERARGDSLRDLEHEIQLNGPYRLEPVTCLSHTAVIDNHRDCGALLDQSCIPVNSIQSVDQWPAELLSKSLYEDPPVSGPSSAFVKCGSKPGSLMLHRDMANQIRGIARQAHHAHKAVTFSVDGFVSWIHTPTRWSTWVQPSDRSFSMASVPLEDADQEPTKWSDPSQPQMAMYPDSGHYQPQDVSSHSLAYIRPGGMWQGSAPGDGAFQMMPSEAGAYRNFASQPNGYYHWFGGYQAPLSGDVPPTIGFVYPSQQALTWIVPPSQEPYLGQSEDGEDGASQSSWRRQSGSAADM</sequence>
<feature type="compositionally biased region" description="Acidic residues" evidence="1">
    <location>
        <begin position="73"/>
        <end position="83"/>
    </location>
</feature>
<feature type="region of interest" description="Disordered" evidence="1">
    <location>
        <begin position="58"/>
        <end position="105"/>
    </location>
</feature>
<evidence type="ECO:0000313" key="2">
    <source>
        <dbReference type="EMBL" id="OCF32232.1"/>
    </source>
</evidence>
<proteinExistence type="predicted"/>
<organism evidence="2 3">
    <name type="scientific">Kwoniella heveanensis BCC8398</name>
    <dbReference type="NCBI Taxonomy" id="1296120"/>
    <lineage>
        <taxon>Eukaryota</taxon>
        <taxon>Fungi</taxon>
        <taxon>Dikarya</taxon>
        <taxon>Basidiomycota</taxon>
        <taxon>Agaricomycotina</taxon>
        <taxon>Tremellomycetes</taxon>
        <taxon>Tremellales</taxon>
        <taxon>Cryptococcaceae</taxon>
        <taxon>Kwoniella</taxon>
    </lineage>
</organism>
<dbReference type="AlphaFoldDB" id="A0A1B9GMH8"/>
<name>A0A1B9GMH8_9TREE</name>
<protein>
    <submittedName>
        <fullName evidence="2">Uncharacterized protein</fullName>
    </submittedName>
</protein>
<dbReference type="EMBL" id="KI669510">
    <property type="protein sequence ID" value="OCF32232.1"/>
    <property type="molecule type" value="Genomic_DNA"/>
</dbReference>